<keyword evidence="1" id="KW-0175">Coiled coil</keyword>
<dbReference type="RefSeq" id="WP_028106690.1">
    <property type="nucleotide sequence ID" value="NZ_LVVL01000001.1"/>
</dbReference>
<dbReference type="Proteomes" id="UP000078447">
    <property type="component" value="Unassembled WGS sequence"/>
</dbReference>
<name>A0ABX2VCM4_9BACL</name>
<gene>
    <name evidence="2" type="ORF">A3783_08505</name>
</gene>
<evidence type="ECO:0000313" key="2">
    <source>
        <dbReference type="EMBL" id="OAN15962.1"/>
    </source>
</evidence>
<evidence type="ECO:0000256" key="1">
    <source>
        <dbReference type="SAM" id="Coils"/>
    </source>
</evidence>
<sequence length="206" mass="24786">MSVFTDYEDWIDEETDEMIEQYADYAVKELKWGGEISDYYVESGLIDRFVAQQMMWLSFEEMEQILDESTVDFDVISVETEEAMQRAQVEQTLHHDIKQQLTIKTRPFVASRLEQLCEEQRDVAPQAEVSRLAYEQVVQTLKTGPAPEIIAKRWYRRERIIHRSFTPDEQARLEQRRQELEPEYQKDQQRLEELQRERTNCERLLR</sequence>
<feature type="coiled-coil region" evidence="1">
    <location>
        <begin position="177"/>
        <end position="204"/>
    </location>
</feature>
<organism evidence="2 3">
    <name type="scientific">Exiguobacterium undae</name>
    <dbReference type="NCBI Taxonomy" id="169177"/>
    <lineage>
        <taxon>Bacteria</taxon>
        <taxon>Bacillati</taxon>
        <taxon>Bacillota</taxon>
        <taxon>Bacilli</taxon>
        <taxon>Bacillales</taxon>
        <taxon>Bacillales Family XII. Incertae Sedis</taxon>
        <taxon>Exiguobacterium</taxon>
    </lineage>
</organism>
<keyword evidence="3" id="KW-1185">Reference proteome</keyword>
<protein>
    <submittedName>
        <fullName evidence="2">Uncharacterized protein</fullName>
    </submittedName>
</protein>
<reference evidence="2 3" key="1">
    <citation type="submission" date="2016-03" db="EMBL/GenBank/DDBJ databases">
        <authorList>
            <person name="Cho S.-Y."/>
            <person name="Lim S."/>
            <person name="Kim H."/>
            <person name="Soh E.H."/>
            <person name="Moon J.S."/>
        </authorList>
    </citation>
    <scope>NUCLEOTIDE SEQUENCE [LARGE SCALE GENOMIC DNA]</scope>
    <source>
        <strain evidence="2 3">KCTC 3810</strain>
    </source>
</reference>
<evidence type="ECO:0000313" key="3">
    <source>
        <dbReference type="Proteomes" id="UP000078447"/>
    </source>
</evidence>
<accession>A0ABX2VCM4</accession>
<comment type="caution">
    <text evidence="2">The sequence shown here is derived from an EMBL/GenBank/DDBJ whole genome shotgun (WGS) entry which is preliminary data.</text>
</comment>
<dbReference type="EMBL" id="LVVL01000001">
    <property type="protein sequence ID" value="OAN15962.1"/>
    <property type="molecule type" value="Genomic_DNA"/>
</dbReference>
<proteinExistence type="predicted"/>